<dbReference type="AlphaFoldDB" id="A0A9Q1H056"/>
<dbReference type="SMART" id="SM00220">
    <property type="entry name" value="S_TKc"/>
    <property type="match status" value="1"/>
</dbReference>
<feature type="domain" description="Protein kinase" evidence="24">
    <location>
        <begin position="506"/>
        <end position="815"/>
    </location>
</feature>
<evidence type="ECO:0000256" key="4">
    <source>
        <dbReference type="ARBA" id="ARBA00022536"/>
    </source>
</evidence>
<dbReference type="GO" id="GO:0005524">
    <property type="term" value="F:ATP binding"/>
    <property type="evidence" value="ECO:0007669"/>
    <property type="project" value="UniProtKB-UniRule"/>
</dbReference>
<dbReference type="Pfam" id="PF00954">
    <property type="entry name" value="S_locus_glycop"/>
    <property type="match status" value="1"/>
</dbReference>
<keyword evidence="6 22" id="KW-0812">Transmembrane</keyword>
<dbReference type="PIRSF" id="PIRSF000641">
    <property type="entry name" value="SRK"/>
    <property type="match status" value="1"/>
</dbReference>
<dbReference type="SUPFAM" id="SSF56112">
    <property type="entry name" value="Protein kinase-like (PK-like)"/>
    <property type="match status" value="1"/>
</dbReference>
<dbReference type="FunFam" id="2.90.10.10:FF:000005">
    <property type="entry name" value="G-type lectin S-receptor-like serine/threonine-protein kinase"/>
    <property type="match status" value="1"/>
</dbReference>
<evidence type="ECO:0000256" key="3">
    <source>
        <dbReference type="ARBA" id="ARBA00022527"/>
    </source>
</evidence>
<dbReference type="CDD" id="cd14066">
    <property type="entry name" value="STKc_IRAK"/>
    <property type="match status" value="1"/>
</dbReference>
<evidence type="ECO:0000259" key="24">
    <source>
        <dbReference type="PROSITE" id="PS50011"/>
    </source>
</evidence>
<keyword evidence="16" id="KW-0325">Glycoprotein</keyword>
<evidence type="ECO:0000256" key="23">
    <source>
        <dbReference type="SAM" id="SignalP"/>
    </source>
</evidence>
<dbReference type="GO" id="GO:0004674">
    <property type="term" value="F:protein serine/threonine kinase activity"/>
    <property type="evidence" value="ECO:0007669"/>
    <property type="project" value="UniProtKB-KW"/>
</dbReference>
<dbReference type="Pfam" id="PF01453">
    <property type="entry name" value="B_lectin"/>
    <property type="match status" value="1"/>
</dbReference>
<dbReference type="Gene3D" id="1.10.510.10">
    <property type="entry name" value="Transferase(Phosphotransferase) domain 1"/>
    <property type="match status" value="1"/>
</dbReference>
<dbReference type="InterPro" id="IPR008271">
    <property type="entry name" value="Ser/Thr_kinase_AS"/>
</dbReference>
<keyword evidence="3 19" id="KW-0723">Serine/threonine-protein kinase</keyword>
<evidence type="ECO:0000313" key="28">
    <source>
        <dbReference type="Proteomes" id="UP001153076"/>
    </source>
</evidence>
<dbReference type="InterPro" id="IPR000719">
    <property type="entry name" value="Prot_kinase_dom"/>
</dbReference>
<dbReference type="InterPro" id="IPR001245">
    <property type="entry name" value="Ser-Thr/Tyr_kinase_cat_dom"/>
</dbReference>
<keyword evidence="14" id="KW-1015">Disulfide bond</keyword>
<keyword evidence="12 22" id="KW-1133">Transmembrane helix</keyword>
<keyword evidence="28" id="KW-1185">Reference proteome</keyword>
<feature type="domain" description="Apple" evidence="26">
    <location>
        <begin position="338"/>
        <end position="419"/>
    </location>
</feature>
<comment type="similarity">
    <text evidence="19">Belongs to the protein kinase superfamily. Ser/Thr protein kinase family.</text>
</comment>
<evidence type="ECO:0000256" key="15">
    <source>
        <dbReference type="ARBA" id="ARBA00023170"/>
    </source>
</evidence>
<feature type="transmembrane region" description="Helical" evidence="22">
    <location>
        <begin position="440"/>
        <end position="461"/>
    </location>
</feature>
<dbReference type="InterPro" id="IPR011009">
    <property type="entry name" value="Kinase-like_dom_sf"/>
</dbReference>
<organism evidence="27 28">
    <name type="scientific">Carnegiea gigantea</name>
    <dbReference type="NCBI Taxonomy" id="171969"/>
    <lineage>
        <taxon>Eukaryota</taxon>
        <taxon>Viridiplantae</taxon>
        <taxon>Streptophyta</taxon>
        <taxon>Embryophyta</taxon>
        <taxon>Tracheophyta</taxon>
        <taxon>Spermatophyta</taxon>
        <taxon>Magnoliopsida</taxon>
        <taxon>eudicotyledons</taxon>
        <taxon>Gunneridae</taxon>
        <taxon>Pentapetalae</taxon>
        <taxon>Caryophyllales</taxon>
        <taxon>Cactineae</taxon>
        <taxon>Cactaceae</taxon>
        <taxon>Cactoideae</taxon>
        <taxon>Echinocereeae</taxon>
        <taxon>Carnegiea</taxon>
    </lineage>
</organism>
<feature type="binding site" evidence="20">
    <location>
        <position position="535"/>
    </location>
    <ligand>
        <name>ATP</name>
        <dbReference type="ChEBI" id="CHEBI:30616"/>
    </ligand>
</feature>
<dbReference type="InterPro" id="IPR001480">
    <property type="entry name" value="Bulb-type_lectin_dom"/>
</dbReference>
<keyword evidence="4" id="KW-0245">EGF-like domain</keyword>
<evidence type="ECO:0000256" key="18">
    <source>
        <dbReference type="ARBA" id="ARBA00048679"/>
    </source>
</evidence>
<dbReference type="InterPro" id="IPR003609">
    <property type="entry name" value="Pan_app"/>
</dbReference>
<keyword evidence="10 19" id="KW-0418">Kinase</keyword>
<dbReference type="SMART" id="SM00108">
    <property type="entry name" value="B_lectin"/>
    <property type="match status" value="1"/>
</dbReference>
<evidence type="ECO:0000256" key="6">
    <source>
        <dbReference type="ARBA" id="ARBA00022692"/>
    </source>
</evidence>
<keyword evidence="8" id="KW-0430">Lectin</keyword>
<accession>A0A9Q1H056</accession>
<dbReference type="PROSITE" id="PS00108">
    <property type="entry name" value="PROTEIN_KINASE_ST"/>
    <property type="match status" value="1"/>
</dbReference>
<dbReference type="CDD" id="cd00028">
    <property type="entry name" value="B_lectin"/>
    <property type="match status" value="1"/>
</dbReference>
<dbReference type="InterPro" id="IPR024171">
    <property type="entry name" value="SRK-like_kinase"/>
</dbReference>
<keyword evidence="5 19" id="KW-0808">Transferase</keyword>
<evidence type="ECO:0000256" key="16">
    <source>
        <dbReference type="ARBA" id="ARBA00023180"/>
    </source>
</evidence>
<dbReference type="Proteomes" id="UP001153076">
    <property type="component" value="Unassembled WGS sequence"/>
</dbReference>
<comment type="subcellular location">
    <subcellularLocation>
        <location evidence="1">Cell membrane</location>
        <topology evidence="1">Single-pass type I membrane protein</topology>
    </subcellularLocation>
</comment>
<evidence type="ECO:0000256" key="14">
    <source>
        <dbReference type="ARBA" id="ARBA00023157"/>
    </source>
</evidence>
<dbReference type="PROSITE" id="PS50927">
    <property type="entry name" value="BULB_LECTIN"/>
    <property type="match status" value="1"/>
</dbReference>
<gene>
    <name evidence="27" type="ORF">Cgig2_027780</name>
</gene>
<dbReference type="FunFam" id="3.30.200.20:FF:000330">
    <property type="entry name" value="G-type lectin S-receptor-like serine/threonine-protein kinase At4g03230"/>
    <property type="match status" value="1"/>
</dbReference>
<dbReference type="SUPFAM" id="SSF51110">
    <property type="entry name" value="alpha-D-mannose-specific plant lectins"/>
    <property type="match status" value="1"/>
</dbReference>
<evidence type="ECO:0000256" key="2">
    <source>
        <dbReference type="ARBA" id="ARBA00022475"/>
    </source>
</evidence>
<comment type="catalytic activity">
    <reaction evidence="18 19">
        <text>L-seryl-[protein] + ATP = O-phospho-L-seryl-[protein] + ADP + H(+)</text>
        <dbReference type="Rhea" id="RHEA:17989"/>
        <dbReference type="Rhea" id="RHEA-COMP:9863"/>
        <dbReference type="Rhea" id="RHEA-COMP:11604"/>
        <dbReference type="ChEBI" id="CHEBI:15378"/>
        <dbReference type="ChEBI" id="CHEBI:29999"/>
        <dbReference type="ChEBI" id="CHEBI:30616"/>
        <dbReference type="ChEBI" id="CHEBI:83421"/>
        <dbReference type="ChEBI" id="CHEBI:456216"/>
        <dbReference type="EC" id="2.7.11.1"/>
    </reaction>
</comment>
<evidence type="ECO:0000256" key="22">
    <source>
        <dbReference type="SAM" id="Phobius"/>
    </source>
</evidence>
<sequence>MLLRILLLFFSLQLCCSIDSITPQNPLKDGDVLLSKGGKFTLGFFSPGNSTRKYLGIWFTKVSVQTVVWVANRDKPISGPQGVFSIGVDGNLQVSSGKAVAWSTNISALIPPNDVNSTSGQILDSGNFVLASNNGKTMHWQSFDYLTDTFLPEMKIGLSKRTGLNRYLTSWRALDDPSPGNYSFRVDPNGSPQFFLYQGSDPVWRSGPWIGSRWSGVPEMTRAFIFNYSFVSNPDEISVTYTILNDSVISIFLVDGFTGTVKRRTWQESAKRWVEFWSAPKELCDQYGECGAYGSCNPNSGNQSECACFPGYRPKSPRDWYLRDGSEGCVKEDNVSMCRSGEGFLKLPSVKLPDTSKAVVNTSMTVKECAEACLRNCSCMAYTSADDSRGGSGCIALYGELIDTRLYPGGGQDVYFRADAVALAKYQKSKVALKNKRLEVILIVLAVLTFIIFVSTTAFWVHKKKKREWEEKRQRSIWIKDADDSDSDSELPFFTRNEISAATDNFSFANKLGEGGFGSVYKGRLRSGQEIAVKKLAQNSGQGVQEFKNEVRLIAKLQHRNLVRMLGCCIQGEEKMLIYEFMPNKSLDTFIFSKPIFISKNKLSVPRNCFLVLLTKEEKKASLDWKKRFDVILGIARGMLYLHQDSRLRIIHRDLKAGNVLLDKDMVPKIADFGMARIFGGEEVQANTTRVVGTYGYMAPEYALEGLISMKSDVFSFGVLLLEIITGRKNSGFYPDNPSINLVGHVWDLWKEGRALELVDPALNNDVDSEGEILTSIQVGLLCVQERADDRPAMSAVLFMLSNKVEIPSPSQPAFIHKGGHRDVDPSSSSTGAYSVNEMSVSATMVQGR</sequence>
<keyword evidence="13 22" id="KW-0472">Membrane</keyword>
<feature type="signal peptide" evidence="23">
    <location>
        <begin position="1"/>
        <end position="17"/>
    </location>
</feature>
<dbReference type="PROSITE" id="PS00107">
    <property type="entry name" value="PROTEIN_KINASE_ATP"/>
    <property type="match status" value="1"/>
</dbReference>
<evidence type="ECO:0000313" key="27">
    <source>
        <dbReference type="EMBL" id="KAJ8428364.1"/>
    </source>
</evidence>
<dbReference type="PANTHER" id="PTHR27002">
    <property type="entry name" value="RECEPTOR-LIKE SERINE/THREONINE-PROTEIN KINASE SD1-8"/>
    <property type="match status" value="1"/>
</dbReference>
<evidence type="ECO:0000259" key="26">
    <source>
        <dbReference type="PROSITE" id="PS50948"/>
    </source>
</evidence>
<evidence type="ECO:0000256" key="17">
    <source>
        <dbReference type="ARBA" id="ARBA00047899"/>
    </source>
</evidence>
<keyword evidence="15" id="KW-0675">Receptor</keyword>
<evidence type="ECO:0000256" key="7">
    <source>
        <dbReference type="ARBA" id="ARBA00022729"/>
    </source>
</evidence>
<dbReference type="InterPro" id="IPR000858">
    <property type="entry name" value="S_locus_glycoprot_dom"/>
</dbReference>
<dbReference type="Gene3D" id="2.90.10.10">
    <property type="entry name" value="Bulb-type lectin domain"/>
    <property type="match status" value="1"/>
</dbReference>
<keyword evidence="7 23" id="KW-0732">Signal</keyword>
<dbReference type="Gene3D" id="3.30.200.20">
    <property type="entry name" value="Phosphorylase Kinase, domain 1"/>
    <property type="match status" value="1"/>
</dbReference>
<dbReference type="GO" id="GO:0030246">
    <property type="term" value="F:carbohydrate binding"/>
    <property type="evidence" value="ECO:0007669"/>
    <property type="project" value="UniProtKB-KW"/>
</dbReference>
<evidence type="ECO:0000256" key="1">
    <source>
        <dbReference type="ARBA" id="ARBA00004251"/>
    </source>
</evidence>
<evidence type="ECO:0000256" key="11">
    <source>
        <dbReference type="ARBA" id="ARBA00022840"/>
    </source>
</evidence>
<evidence type="ECO:0000256" key="12">
    <source>
        <dbReference type="ARBA" id="ARBA00022989"/>
    </source>
</evidence>
<feature type="chain" id="PRO_5040182023" description="Receptor-like serine/threonine-protein kinase" evidence="23">
    <location>
        <begin position="18"/>
        <end position="849"/>
    </location>
</feature>
<evidence type="ECO:0000256" key="20">
    <source>
        <dbReference type="PROSITE-ProRule" id="PRU10141"/>
    </source>
</evidence>
<reference evidence="27" key="1">
    <citation type="submission" date="2022-04" db="EMBL/GenBank/DDBJ databases">
        <title>Carnegiea gigantea Genome sequencing and assembly v2.</title>
        <authorList>
            <person name="Copetti D."/>
            <person name="Sanderson M.J."/>
            <person name="Burquez A."/>
            <person name="Wojciechowski M.F."/>
        </authorList>
    </citation>
    <scope>NUCLEOTIDE SEQUENCE</scope>
    <source>
        <strain evidence="27">SGP5-SGP5p</strain>
        <tissue evidence="27">Aerial part</tissue>
    </source>
</reference>
<dbReference type="PANTHER" id="PTHR27002:SF1095">
    <property type="entry name" value="G-TYPE LECTIN S-RECEPTOR-LIKE SERINE_THREONINE-PROTEIN KINASE RKS1"/>
    <property type="match status" value="1"/>
</dbReference>
<evidence type="ECO:0000256" key="13">
    <source>
        <dbReference type="ARBA" id="ARBA00023136"/>
    </source>
</evidence>
<protein>
    <recommendedName>
        <fullName evidence="19">Receptor-like serine/threonine-protein kinase</fullName>
        <ecNumber evidence="19">2.7.11.1</ecNumber>
    </recommendedName>
</protein>
<dbReference type="PROSITE" id="PS50948">
    <property type="entry name" value="PAN"/>
    <property type="match status" value="1"/>
</dbReference>
<evidence type="ECO:0000256" key="21">
    <source>
        <dbReference type="SAM" id="MobiDB-lite"/>
    </source>
</evidence>
<dbReference type="InterPro" id="IPR017441">
    <property type="entry name" value="Protein_kinase_ATP_BS"/>
</dbReference>
<dbReference type="EMBL" id="JAKOGI010001018">
    <property type="protein sequence ID" value="KAJ8428364.1"/>
    <property type="molecule type" value="Genomic_DNA"/>
</dbReference>
<proteinExistence type="inferred from homology"/>
<feature type="region of interest" description="Disordered" evidence="21">
    <location>
        <begin position="816"/>
        <end position="836"/>
    </location>
</feature>
<dbReference type="InterPro" id="IPR036426">
    <property type="entry name" value="Bulb-type_lectin_dom_sf"/>
</dbReference>
<feature type="compositionally biased region" description="Polar residues" evidence="21">
    <location>
        <begin position="826"/>
        <end position="836"/>
    </location>
</feature>
<dbReference type="Pfam" id="PF07714">
    <property type="entry name" value="PK_Tyr_Ser-Thr"/>
    <property type="match status" value="1"/>
</dbReference>
<feature type="domain" description="Bulb-type lectin" evidence="25">
    <location>
        <begin position="18"/>
        <end position="143"/>
    </location>
</feature>
<evidence type="ECO:0000259" key="25">
    <source>
        <dbReference type="PROSITE" id="PS50927"/>
    </source>
</evidence>
<dbReference type="GO" id="GO:0005886">
    <property type="term" value="C:plasma membrane"/>
    <property type="evidence" value="ECO:0007669"/>
    <property type="project" value="UniProtKB-SubCell"/>
</dbReference>
<dbReference type="EC" id="2.7.11.1" evidence="19"/>
<evidence type="ECO:0000256" key="5">
    <source>
        <dbReference type="ARBA" id="ARBA00022679"/>
    </source>
</evidence>
<evidence type="ECO:0000256" key="19">
    <source>
        <dbReference type="PIRNR" id="PIRNR000641"/>
    </source>
</evidence>
<comment type="catalytic activity">
    <reaction evidence="17 19">
        <text>L-threonyl-[protein] + ATP = O-phospho-L-threonyl-[protein] + ADP + H(+)</text>
        <dbReference type="Rhea" id="RHEA:46608"/>
        <dbReference type="Rhea" id="RHEA-COMP:11060"/>
        <dbReference type="Rhea" id="RHEA-COMP:11605"/>
        <dbReference type="ChEBI" id="CHEBI:15378"/>
        <dbReference type="ChEBI" id="CHEBI:30013"/>
        <dbReference type="ChEBI" id="CHEBI:30616"/>
        <dbReference type="ChEBI" id="CHEBI:61977"/>
        <dbReference type="ChEBI" id="CHEBI:456216"/>
        <dbReference type="EC" id="2.7.11.1"/>
    </reaction>
</comment>
<keyword evidence="11 19" id="KW-0067">ATP-binding</keyword>
<dbReference type="FunFam" id="1.10.510.10:FF:000060">
    <property type="entry name" value="G-type lectin S-receptor-like serine/threonine-protein kinase"/>
    <property type="match status" value="1"/>
</dbReference>
<evidence type="ECO:0000256" key="9">
    <source>
        <dbReference type="ARBA" id="ARBA00022741"/>
    </source>
</evidence>
<dbReference type="CDD" id="cd01098">
    <property type="entry name" value="PAN_AP_plant"/>
    <property type="match status" value="1"/>
</dbReference>
<evidence type="ECO:0000256" key="8">
    <source>
        <dbReference type="ARBA" id="ARBA00022734"/>
    </source>
</evidence>
<keyword evidence="9 19" id="KW-0547">Nucleotide-binding</keyword>
<evidence type="ECO:0000256" key="10">
    <source>
        <dbReference type="ARBA" id="ARBA00022777"/>
    </source>
</evidence>
<dbReference type="SMART" id="SM00473">
    <property type="entry name" value="PAN_AP"/>
    <property type="match status" value="1"/>
</dbReference>
<dbReference type="Pfam" id="PF08276">
    <property type="entry name" value="PAN_2"/>
    <property type="match status" value="1"/>
</dbReference>
<comment type="caution">
    <text evidence="27">The sequence shown here is derived from an EMBL/GenBank/DDBJ whole genome shotgun (WGS) entry which is preliminary data.</text>
</comment>
<keyword evidence="2" id="KW-1003">Cell membrane</keyword>
<dbReference type="PROSITE" id="PS50011">
    <property type="entry name" value="PROTEIN_KINASE_DOM"/>
    <property type="match status" value="1"/>
</dbReference>
<name>A0A9Q1H056_9CARY</name>
<dbReference type="GO" id="GO:0048544">
    <property type="term" value="P:recognition of pollen"/>
    <property type="evidence" value="ECO:0007669"/>
    <property type="project" value="InterPro"/>
</dbReference>
<dbReference type="OrthoDB" id="1933550at2759"/>